<organism evidence="1">
    <name type="scientific">Mycoplasmopsis californica HAZ160_1</name>
    <dbReference type="NCBI Taxonomy" id="1397850"/>
    <lineage>
        <taxon>Bacteria</taxon>
        <taxon>Bacillati</taxon>
        <taxon>Mycoplasmatota</taxon>
        <taxon>Mycoplasmoidales</taxon>
        <taxon>Metamycoplasmataceae</taxon>
        <taxon>Mycoplasmopsis</taxon>
    </lineage>
</organism>
<accession>A0AAT9F7V4</accession>
<reference evidence="1" key="2">
    <citation type="journal article" date="2014" name="Genome Announc.">
        <title>Complete Genome Sequence of Mycoplasma californicum Strain HAZ160_1 from Bovine Mastitic Milk in Japan.</title>
        <authorList>
            <person name="Hata E."/>
            <person name="Murakami K."/>
        </authorList>
    </citation>
    <scope>NUCLEOTIDE SEQUENCE</scope>
    <source>
        <strain evidence="1">HAZ160_1</strain>
    </source>
</reference>
<evidence type="ECO:0008006" key="2">
    <source>
        <dbReference type="Google" id="ProtNLM"/>
    </source>
</evidence>
<reference evidence="1" key="4">
    <citation type="submission" date="2024-06" db="EMBL/GenBank/DDBJ databases">
        <authorList>
            <consortium name="Mycoplasma californicum genome sequencing consortium"/>
            <person name="Hata E."/>
            <person name="Tanaka K."/>
            <person name="Tamamura Y."/>
        </authorList>
    </citation>
    <scope>NUCLEOTIDE SEQUENCE</scope>
    <source>
        <strain evidence="1">HAZ160_1</strain>
    </source>
</reference>
<dbReference type="KEGG" id="mcm:MCAL160_0367"/>
<evidence type="ECO:0000313" key="1">
    <source>
        <dbReference type="EMBL" id="BAP00978.1"/>
    </source>
</evidence>
<gene>
    <name evidence="1" type="ORF">MCAL160_0367</name>
</gene>
<reference evidence="1" key="1">
    <citation type="journal article" date="2014" name="Appl. Environ. Microbiol.">
        <title>Molecular Epidemiology of Cases of Mycoplasma californicum Infection in Japan.</title>
        <authorList>
            <person name="Hata E."/>
            <person name="Suzuki K."/>
            <person name="Hanyu H."/>
            <person name="Itoh M."/>
            <person name="Higuchi H."/>
            <person name="Kobayashi H."/>
        </authorList>
    </citation>
    <scope>NUCLEOTIDE SEQUENCE</scope>
    <source>
        <strain evidence="1">HAZ160_1</strain>
    </source>
</reference>
<dbReference type="AlphaFoldDB" id="A0AAT9F7V4"/>
<dbReference type="EMBL" id="AP013353">
    <property type="protein sequence ID" value="BAP00978.1"/>
    <property type="molecule type" value="Genomic_DNA"/>
</dbReference>
<protein>
    <recommendedName>
        <fullName evidence="2">Lipoprotein</fullName>
    </recommendedName>
</protein>
<proteinExistence type="predicted"/>
<reference evidence="1" key="3">
    <citation type="journal article" date="2019" name="Vet. Microbiol.">
        <title>Mutations associated with change of susceptibility to lincosamides and/or macrolides in field and laboratory-derived Mycoplasma californicum strains in Japan, and development of a rapid detection method for these mutations.</title>
        <authorList>
            <person name="Hata E."/>
            <person name="Nagai K."/>
            <person name="Murakami K."/>
        </authorList>
    </citation>
    <scope>NUCLEOTIDE SEQUENCE</scope>
    <source>
        <strain evidence="1">HAZ160_1</strain>
    </source>
</reference>
<name>A0AAT9F7V4_9BACT</name>
<sequence length="427" mass="50812">MIYILIVIYIINIMKIKKIKFITLTPAILSPILFTASCNNDNRDSSVIYHEYENAFKKSFNLSLEQYGEKNDKITTAKAEVLDYYFLDYLLLYRDIEDKNSLHAQELNQHIYNTMEIANKIIETNQNTEKYTEDLNKFNKIVAQIENQIEQLPNLLEPLKIVALSWLNHYKYLGQKASESKSADAFSFVLADLVKLFGFLTDKDLNQKWTQIFNKYPTTNELVKEFDNDSLAIQNKLATINPYTNYWLISEYKLFIENAKKLNPFLNEIYSKTKRAFVFYNYFHQQWFFYLSDIARQNKLAKNTQMISENQVDDWINKLYFVKKNYYSKVYAAYKNFTNFIFSIGPQPASINQLKKLGLLDELTDWTIRITSTNNKFISWKNKLNKKQLISKNDNMRNELQYQVQLDFEKIIYQITYQNLSRNYKKE</sequence>